<name>A0A1H1BJK4_9ACTN</name>
<gene>
    <name evidence="2" type="ORF">SAMN04489764_0991</name>
</gene>
<dbReference type="InterPro" id="IPR012338">
    <property type="entry name" value="Beta-lactam/transpept-like"/>
</dbReference>
<feature type="domain" description="Beta-lactamase-related" evidence="1">
    <location>
        <begin position="19"/>
        <end position="369"/>
    </location>
</feature>
<evidence type="ECO:0000313" key="3">
    <source>
        <dbReference type="Proteomes" id="UP000217103"/>
    </source>
</evidence>
<dbReference type="AlphaFoldDB" id="A0A1H1BJK4"/>
<evidence type="ECO:0000259" key="1">
    <source>
        <dbReference type="Pfam" id="PF00144"/>
    </source>
</evidence>
<proteinExistence type="predicted"/>
<organism evidence="2 3">
    <name type="scientific">Thermostaphylospora chromogena</name>
    <dbReference type="NCBI Taxonomy" id="35622"/>
    <lineage>
        <taxon>Bacteria</taxon>
        <taxon>Bacillati</taxon>
        <taxon>Actinomycetota</taxon>
        <taxon>Actinomycetes</taxon>
        <taxon>Streptosporangiales</taxon>
        <taxon>Thermomonosporaceae</taxon>
        <taxon>Thermostaphylospora</taxon>
    </lineage>
</organism>
<keyword evidence="3" id="KW-1185">Reference proteome</keyword>
<dbReference type="PANTHER" id="PTHR43319:SF3">
    <property type="entry name" value="BETA-LACTAMASE-RELATED DOMAIN-CONTAINING PROTEIN"/>
    <property type="match status" value="1"/>
</dbReference>
<dbReference type="STRING" id="35622.SAMN04489764_0991"/>
<reference evidence="2 3" key="1">
    <citation type="submission" date="2016-10" db="EMBL/GenBank/DDBJ databases">
        <authorList>
            <person name="de Groot N.N."/>
        </authorList>
    </citation>
    <scope>NUCLEOTIDE SEQUENCE [LARGE SCALE GENOMIC DNA]</scope>
    <source>
        <strain evidence="2 3">DSM 43794</strain>
    </source>
</reference>
<dbReference type="RefSeq" id="WP_093257977.1">
    <property type="nucleotide sequence ID" value="NZ_FNKK01000002.1"/>
</dbReference>
<dbReference type="Pfam" id="PF00144">
    <property type="entry name" value="Beta-lactamase"/>
    <property type="match status" value="1"/>
</dbReference>
<dbReference type="SUPFAM" id="SSF56601">
    <property type="entry name" value="beta-lactamase/transpeptidase-like"/>
    <property type="match status" value="1"/>
</dbReference>
<evidence type="ECO:0000313" key="2">
    <source>
        <dbReference type="EMBL" id="SDQ51940.1"/>
    </source>
</evidence>
<dbReference type="InterPro" id="IPR001466">
    <property type="entry name" value="Beta-lactam-related"/>
</dbReference>
<dbReference type="EMBL" id="FNKK01000002">
    <property type="protein sequence ID" value="SDQ51940.1"/>
    <property type="molecule type" value="Genomic_DNA"/>
</dbReference>
<dbReference type="PANTHER" id="PTHR43319">
    <property type="entry name" value="BETA-LACTAMASE-RELATED"/>
    <property type="match status" value="1"/>
</dbReference>
<dbReference type="Gene3D" id="3.40.710.10">
    <property type="entry name" value="DD-peptidase/beta-lactamase superfamily"/>
    <property type="match status" value="1"/>
</dbReference>
<protein>
    <submittedName>
        <fullName evidence="2">CubicO group peptidase, beta-lactamase class C family</fullName>
    </submittedName>
</protein>
<dbReference type="Proteomes" id="UP000217103">
    <property type="component" value="Unassembled WGS sequence"/>
</dbReference>
<dbReference type="InterPro" id="IPR052907">
    <property type="entry name" value="Beta-lactamase/esterase"/>
</dbReference>
<sequence>MVEIHGECTSGFTPVREAFAANFAEGRELGAAVCVYRDGRPVVNLWAGDTGPGGAPWRSGTIAPIASATKGMVAAAAMILVDRGQLDLDAPVAAYWPEFAAEGKDRIPVRWVLGHRSGVVAFDPPLTIDDIERGTPVADALAAARPVWEPGRGHGYHSLTMGWLVGEIVRRVTGLSVGRFFAKEVASPLGLDLHLGLPAYEEENLATLVWPTPQQVAAGRRDPAFAELNSALRDPSSLLYRSTYGSVELTDGILEDVRVFRAEVPSCGGVGNAESLARMYAALIGEVDGVRLVRPETADRARAVESRGLDLVLRCHTCYGRGFMLPGGPMWPDPGMPAAFGHPGATGAFAYADPDTRLAFAYVPNRMSELIEGGDDRVLRLMRAAHACATALPAPG</sequence>
<dbReference type="OrthoDB" id="9809635at2"/>
<accession>A0A1H1BJK4</accession>